<keyword evidence="2" id="KW-1185">Reference proteome</keyword>
<dbReference type="AlphaFoldDB" id="A0AAD6L099"/>
<evidence type="ECO:0000313" key="1">
    <source>
        <dbReference type="EMBL" id="KAJ6432873.1"/>
    </source>
</evidence>
<protein>
    <submittedName>
        <fullName evidence="1">Uncharacterized protein</fullName>
    </submittedName>
</protein>
<comment type="caution">
    <text evidence="1">The sequence shown here is derived from an EMBL/GenBank/DDBJ whole genome shotgun (WGS) entry which is preliminary data.</text>
</comment>
<sequence>MTMMVEQASVLMDCPGVQPETERASQSLMGFDKIEQDLNHQWSLLSQLLFAMSASLGLTEYTLFQMPHIHVCLPSFLASP</sequence>
<dbReference type="Proteomes" id="UP001162972">
    <property type="component" value="Chromosome 10"/>
</dbReference>
<gene>
    <name evidence="1" type="ORF">OIU84_019997</name>
</gene>
<reference evidence="1 2" key="1">
    <citation type="journal article" date="2023" name="Int. J. Mol. Sci.">
        <title>De Novo Assembly and Annotation of 11 Diverse Shrub Willow (Salix) Genomes Reveals Novel Gene Organization in Sex-Linked Regions.</title>
        <authorList>
            <person name="Hyden B."/>
            <person name="Feng K."/>
            <person name="Yates T.B."/>
            <person name="Jawdy S."/>
            <person name="Cereghino C."/>
            <person name="Smart L.B."/>
            <person name="Muchero W."/>
        </authorList>
    </citation>
    <scope>NUCLEOTIDE SEQUENCE [LARGE SCALE GENOMIC DNA]</scope>
    <source>
        <tissue evidence="1">Shoot tip</tissue>
    </source>
</reference>
<accession>A0AAD6L099</accession>
<proteinExistence type="predicted"/>
<evidence type="ECO:0000313" key="2">
    <source>
        <dbReference type="Proteomes" id="UP001162972"/>
    </source>
</evidence>
<organism evidence="1 2">
    <name type="scientific">Salix udensis</name>
    <dbReference type="NCBI Taxonomy" id="889485"/>
    <lineage>
        <taxon>Eukaryota</taxon>
        <taxon>Viridiplantae</taxon>
        <taxon>Streptophyta</taxon>
        <taxon>Embryophyta</taxon>
        <taxon>Tracheophyta</taxon>
        <taxon>Spermatophyta</taxon>
        <taxon>Magnoliopsida</taxon>
        <taxon>eudicotyledons</taxon>
        <taxon>Gunneridae</taxon>
        <taxon>Pentapetalae</taxon>
        <taxon>rosids</taxon>
        <taxon>fabids</taxon>
        <taxon>Malpighiales</taxon>
        <taxon>Salicaceae</taxon>
        <taxon>Saliceae</taxon>
        <taxon>Salix</taxon>
    </lineage>
</organism>
<dbReference type="EMBL" id="JAPFFJ010000003">
    <property type="protein sequence ID" value="KAJ6432873.1"/>
    <property type="molecule type" value="Genomic_DNA"/>
</dbReference>
<name>A0AAD6L099_9ROSI</name>